<dbReference type="PROSITE" id="PS51186">
    <property type="entry name" value="GNAT"/>
    <property type="match status" value="1"/>
</dbReference>
<name>A0A1I5F3M2_9CLOT</name>
<reference evidence="2 3" key="1">
    <citation type="submission" date="2016-10" db="EMBL/GenBank/DDBJ databases">
        <authorList>
            <person name="de Groot N.N."/>
        </authorList>
    </citation>
    <scope>NUCLEOTIDE SEQUENCE [LARGE SCALE GENOMIC DNA]</scope>
    <source>
        <strain evidence="2 3">ML2</strain>
    </source>
</reference>
<dbReference type="GO" id="GO:0016747">
    <property type="term" value="F:acyltransferase activity, transferring groups other than amino-acyl groups"/>
    <property type="evidence" value="ECO:0007669"/>
    <property type="project" value="InterPro"/>
</dbReference>
<sequence>MRLFKSRIVHKINFGKGRTIKELMYKNLFRKTIKVWVETTGDSIYSKISIDDRVVSKIQCVLQEEGILLIGDITPFIKKSYRCKGYGSLMMDELFKYAYENEINKIVGNLSLVDSDHKERLKAFYEKNGFRVIEYELPTEGHYGEIIKIM</sequence>
<keyword evidence="2" id="KW-0808">Transferase</keyword>
<accession>A0A1I5F3M2</accession>
<evidence type="ECO:0000259" key="1">
    <source>
        <dbReference type="PROSITE" id="PS51186"/>
    </source>
</evidence>
<protein>
    <submittedName>
        <fullName evidence="2">Acetyltransferase (GNAT) domain-containing protein</fullName>
    </submittedName>
</protein>
<keyword evidence="3" id="KW-1185">Reference proteome</keyword>
<dbReference type="SUPFAM" id="SSF55729">
    <property type="entry name" value="Acyl-CoA N-acyltransferases (Nat)"/>
    <property type="match status" value="1"/>
</dbReference>
<dbReference type="InterPro" id="IPR016181">
    <property type="entry name" value="Acyl_CoA_acyltransferase"/>
</dbReference>
<organism evidence="2 3">
    <name type="scientific">Proteiniclasticum ruminis</name>
    <dbReference type="NCBI Taxonomy" id="398199"/>
    <lineage>
        <taxon>Bacteria</taxon>
        <taxon>Bacillati</taxon>
        <taxon>Bacillota</taxon>
        <taxon>Clostridia</taxon>
        <taxon>Eubacteriales</taxon>
        <taxon>Clostridiaceae</taxon>
        <taxon>Proteiniclasticum</taxon>
    </lineage>
</organism>
<dbReference type="Pfam" id="PF13508">
    <property type="entry name" value="Acetyltransf_7"/>
    <property type="match status" value="1"/>
</dbReference>
<dbReference type="InterPro" id="IPR000182">
    <property type="entry name" value="GNAT_dom"/>
</dbReference>
<dbReference type="EMBL" id="FOVK01000028">
    <property type="protein sequence ID" value="SFO18260.1"/>
    <property type="molecule type" value="Genomic_DNA"/>
</dbReference>
<feature type="domain" description="N-acetyltransferase" evidence="1">
    <location>
        <begin position="7"/>
        <end position="150"/>
    </location>
</feature>
<gene>
    <name evidence="2" type="ORF">SAMN04488695_1283</name>
</gene>
<evidence type="ECO:0000313" key="2">
    <source>
        <dbReference type="EMBL" id="SFO18260.1"/>
    </source>
</evidence>
<dbReference type="OrthoDB" id="2611698at2"/>
<proteinExistence type="predicted"/>
<dbReference type="AlphaFoldDB" id="A0A1I5F3M2"/>
<dbReference type="Proteomes" id="UP000181899">
    <property type="component" value="Unassembled WGS sequence"/>
</dbReference>
<dbReference type="CDD" id="cd04301">
    <property type="entry name" value="NAT_SF"/>
    <property type="match status" value="1"/>
</dbReference>
<dbReference type="Gene3D" id="3.40.630.30">
    <property type="match status" value="1"/>
</dbReference>
<evidence type="ECO:0000313" key="3">
    <source>
        <dbReference type="Proteomes" id="UP000181899"/>
    </source>
</evidence>